<comment type="caution">
    <text evidence="3">The sequence shown here is derived from an EMBL/GenBank/DDBJ whole genome shotgun (WGS) entry which is preliminary data.</text>
</comment>
<proteinExistence type="predicted"/>
<evidence type="ECO:0000313" key="4">
    <source>
        <dbReference type="Proteomes" id="UP000814158"/>
    </source>
</evidence>
<protein>
    <submittedName>
        <fullName evidence="3">AAA family ATPase</fullName>
    </submittedName>
</protein>
<dbReference type="EMBL" id="WKAT01000010">
    <property type="protein sequence ID" value="MCF5544455.1"/>
    <property type="molecule type" value="Genomic_DNA"/>
</dbReference>
<dbReference type="Gene3D" id="3.40.50.300">
    <property type="entry name" value="P-loop containing nucleotide triphosphate hydrolases"/>
    <property type="match status" value="2"/>
</dbReference>
<organism evidence="3 4">
    <name type="scientific">Pseudomonas salomonii</name>
    <dbReference type="NCBI Taxonomy" id="191391"/>
    <lineage>
        <taxon>Bacteria</taxon>
        <taxon>Pseudomonadati</taxon>
        <taxon>Pseudomonadota</taxon>
        <taxon>Gammaproteobacteria</taxon>
        <taxon>Pseudomonadales</taxon>
        <taxon>Pseudomonadaceae</taxon>
        <taxon>Pseudomonas</taxon>
    </lineage>
</organism>
<keyword evidence="1" id="KW-0175">Coiled coil</keyword>
<evidence type="ECO:0000313" key="3">
    <source>
        <dbReference type="EMBL" id="MCF5544455.1"/>
    </source>
</evidence>
<accession>A0ABS9GF97</accession>
<name>A0ABS9GF97_9PSED</name>
<reference evidence="3 4" key="1">
    <citation type="submission" date="2019-11" db="EMBL/GenBank/DDBJ databases">
        <title>Epiphytic Pseudomonas syringae from cherry orchards.</title>
        <authorList>
            <person name="Hulin M.T."/>
        </authorList>
    </citation>
    <scope>NUCLEOTIDE SEQUENCE [LARGE SCALE GENOMIC DNA]</scope>
    <source>
        <strain evidence="3 4">PA-3-2A</strain>
    </source>
</reference>
<dbReference type="SUPFAM" id="SSF52540">
    <property type="entry name" value="P-loop containing nucleoside triphosphate hydrolases"/>
    <property type="match status" value="1"/>
</dbReference>
<dbReference type="Pfam" id="PF13476">
    <property type="entry name" value="AAA_23"/>
    <property type="match status" value="1"/>
</dbReference>
<gene>
    <name evidence="3" type="ORF">GIV68_06870</name>
</gene>
<dbReference type="Proteomes" id="UP000814158">
    <property type="component" value="Unassembled WGS sequence"/>
</dbReference>
<feature type="coiled-coil region" evidence="1">
    <location>
        <begin position="674"/>
        <end position="701"/>
    </location>
</feature>
<evidence type="ECO:0000259" key="2">
    <source>
        <dbReference type="Pfam" id="PF13476"/>
    </source>
</evidence>
<dbReference type="RefSeq" id="WP_236370091.1">
    <property type="nucleotide sequence ID" value="NZ_WKAT01000010.1"/>
</dbReference>
<dbReference type="InterPro" id="IPR027417">
    <property type="entry name" value="P-loop_NTPase"/>
</dbReference>
<dbReference type="PANTHER" id="PTHR32114">
    <property type="entry name" value="ABC TRANSPORTER ABCH.3"/>
    <property type="match status" value="1"/>
</dbReference>
<dbReference type="InterPro" id="IPR038729">
    <property type="entry name" value="Rad50/SbcC_AAA"/>
</dbReference>
<dbReference type="PANTHER" id="PTHR32114:SF2">
    <property type="entry name" value="ABC TRANSPORTER ABCH.3"/>
    <property type="match status" value="1"/>
</dbReference>
<feature type="domain" description="Rad50/SbcC-type AAA" evidence="2">
    <location>
        <begin position="199"/>
        <end position="250"/>
    </location>
</feature>
<dbReference type="CDD" id="cd00267">
    <property type="entry name" value="ABC_ATPase"/>
    <property type="match status" value="1"/>
</dbReference>
<keyword evidence="4" id="KW-1185">Reference proteome</keyword>
<sequence>MLELQSVREKVVALLGDVQSIGDTVVRGERRHEGKCYAIAYVDLADNVVGRAGELYDFQERILGDDFFGTPGDLRWNKYLFIVAGPKSLRHDGFEKAKATIESDKEYARKRVVSEEELEALLGADQYFTPNNADKDFNVVGEWEKRLAAADLDELLDRPTRKDVVERIGTRSAKRVPVADKTLTLNPSDALLAQKWLSSISIDRFRPVHDGKSYTFGQVTLIVGANGTGKTSLLEAVEYFYCGHNRRPGNAATPRISGSLVGNIEPLLASAEAGRIRARCFSWYNRDERFAKSILSAFTRYNFLDTDAAFRFSTELEPSEIPGDLSRMLVGADASMIWDYLGKISPEVETAHERSIIRVAESRQKLEIAQKELEGVQSRPSNGRALTEAFRFSLDGLRWKAPRATTPLATAEEANGLSEALGHLQSVLGADSVAMSLDAISVRVREINLALAKARPLDVERTRYTQELKRLAEQAIDSERASQTLDRWLTYVNSGFSVVYARGTKAKTAADVALGRLGLYANVDIPEVPEEYAAISLESAVRGAKLDVGDSTTQVTSLESLSDSFGKAASERAQAARQLRAAATASFDAGHPKDDCPICRAKYSPQELAALVEQITRTLEQTSELTVVTAQLAEAKENLEHFQGRVRFFELLQRMASAFDLPPDVLCAEVPARLVELKSELADAESELAAARRDWKQLDNSGLTTNEHDLLQSAISAILPSPESELDTAAINEARITCLEGATAARKLQAQSLELYNHLEKQLSDLSASATAGGWKTRAQNDAGMESLVIMQGEIESIQSRISALQGLVDIDGSTLLAELSVGVIGATRLHSEAMEAVKIESMVSSNISTLVEQVEQLKRQLTGGLEQAENYQTAKQTLELLREECSLEQATQESLGTISTQINEIFSRIHAPNEYEYVGQGEVLLQTSASHEKRTLEQISTGQRAAFALSIFLSMNRNATKAPPVLLIDDPIAHIDDLNALSFLDYLRDLAVNSNRQIFFATADTRIASLFARKFGFLGESFQTIQLARGSAAGLVVN</sequence>
<evidence type="ECO:0000256" key="1">
    <source>
        <dbReference type="SAM" id="Coils"/>
    </source>
</evidence>